<comment type="caution">
    <text evidence="2">The sequence shown here is derived from an EMBL/GenBank/DDBJ whole genome shotgun (WGS) entry which is preliminary data.</text>
</comment>
<keyword evidence="1" id="KW-0812">Transmembrane</keyword>
<keyword evidence="1" id="KW-1133">Transmembrane helix</keyword>
<evidence type="ECO:0008006" key="4">
    <source>
        <dbReference type="Google" id="ProtNLM"/>
    </source>
</evidence>
<gene>
    <name evidence="2" type="ORF">EHQ90_11160</name>
</gene>
<evidence type="ECO:0000256" key="1">
    <source>
        <dbReference type="SAM" id="Phobius"/>
    </source>
</evidence>
<name>A0ABY2N3L6_9LEPT</name>
<organism evidence="2 3">
    <name type="scientific">Leptospira stimsonii</name>
    <dbReference type="NCBI Taxonomy" id="2202203"/>
    <lineage>
        <taxon>Bacteria</taxon>
        <taxon>Pseudomonadati</taxon>
        <taxon>Spirochaetota</taxon>
        <taxon>Spirochaetia</taxon>
        <taxon>Leptospirales</taxon>
        <taxon>Leptospiraceae</taxon>
        <taxon>Leptospira</taxon>
    </lineage>
</organism>
<dbReference type="EMBL" id="RQGT01000071">
    <property type="protein sequence ID" value="TGM15024.1"/>
    <property type="molecule type" value="Genomic_DNA"/>
</dbReference>
<dbReference type="Proteomes" id="UP000297422">
    <property type="component" value="Unassembled WGS sequence"/>
</dbReference>
<accession>A0ABY2N3L6</accession>
<sequence length="149" mass="17666">MDQILIYNRPSPRSFFWHSLSISFGSLFFYMVISPIKRKIENSTHLGFEPYPDFLHNGFFELFFLWVSWILLTIGFRRLIRIERILVDQEFIYFVASQFLSSGKRFYTGGRLRIPLSSDFCFRAMKDGFLKRIGFYLDIPAVDGGRQSF</sequence>
<evidence type="ECO:0000313" key="2">
    <source>
        <dbReference type="EMBL" id="TGM15024.1"/>
    </source>
</evidence>
<keyword evidence="1" id="KW-0472">Membrane</keyword>
<feature type="transmembrane region" description="Helical" evidence="1">
    <location>
        <begin position="54"/>
        <end position="76"/>
    </location>
</feature>
<proteinExistence type="predicted"/>
<protein>
    <recommendedName>
        <fullName evidence="4">Photosystem I assembly protein Ycf4</fullName>
    </recommendedName>
</protein>
<reference evidence="3" key="1">
    <citation type="journal article" date="2019" name="PLoS Negl. Trop. Dis.">
        <title>Revisiting the worldwide diversity of Leptospira species in the environment.</title>
        <authorList>
            <person name="Vincent A.T."/>
            <person name="Schiettekatte O."/>
            <person name="Bourhy P."/>
            <person name="Veyrier F.J."/>
            <person name="Picardeau M."/>
        </authorList>
    </citation>
    <scope>NUCLEOTIDE SEQUENCE [LARGE SCALE GENOMIC DNA]</scope>
    <source>
        <strain evidence="3">201702407</strain>
    </source>
</reference>
<evidence type="ECO:0000313" key="3">
    <source>
        <dbReference type="Proteomes" id="UP000297422"/>
    </source>
</evidence>
<dbReference type="RefSeq" id="WP_135685283.1">
    <property type="nucleotide sequence ID" value="NZ_RQEQ01000021.1"/>
</dbReference>
<feature type="transmembrane region" description="Helical" evidence="1">
    <location>
        <begin position="15"/>
        <end position="34"/>
    </location>
</feature>
<keyword evidence="3" id="KW-1185">Reference proteome</keyword>